<comment type="caution">
    <text evidence="1">The sequence shown here is derived from an EMBL/GenBank/DDBJ whole genome shotgun (WGS) entry which is preliminary data.</text>
</comment>
<sequence length="190" mass="21072">MISLGADLFEMMRRGASGVVFALLFPVTGLAADNWLEKVFPDPEECLAVDGMIYFDFDEKKLVVREYQKAQVQKHIAARDVIVREECRGGAGVASPLINKPGEFFGNQYSTFEIPASGQSNDGCFTASSYNILFSKPAAALRDEIERRTGKRLEIYSPTRPRNGSADEMPGYIVDAGDHSEYVCSFSEYD</sequence>
<reference evidence="1 2" key="1">
    <citation type="submission" date="2018-11" db="EMBL/GenBank/DDBJ databases">
        <title>Rhizobium chutanense sp. nov., isolated from root nodules of Phaseolus vulgaris in China.</title>
        <authorList>
            <person name="Huo Y."/>
        </authorList>
    </citation>
    <scope>NUCLEOTIDE SEQUENCE [LARGE SCALE GENOMIC DNA]</scope>
    <source>
        <strain evidence="1 2">C16</strain>
    </source>
</reference>
<dbReference type="Proteomes" id="UP000278081">
    <property type="component" value="Unassembled WGS sequence"/>
</dbReference>
<dbReference type="AlphaFoldDB" id="A0A432P3K3"/>
<organism evidence="1 2">
    <name type="scientific">Rhizobium chutanense</name>
    <dbReference type="NCBI Taxonomy" id="2035448"/>
    <lineage>
        <taxon>Bacteria</taxon>
        <taxon>Pseudomonadati</taxon>
        <taxon>Pseudomonadota</taxon>
        <taxon>Alphaproteobacteria</taxon>
        <taxon>Hyphomicrobiales</taxon>
        <taxon>Rhizobiaceae</taxon>
        <taxon>Rhizobium/Agrobacterium group</taxon>
        <taxon>Rhizobium</taxon>
    </lineage>
</organism>
<gene>
    <name evidence="1" type="ORF">EFR84_10765</name>
</gene>
<name>A0A432P3K3_9HYPH</name>
<evidence type="ECO:0000313" key="2">
    <source>
        <dbReference type="Proteomes" id="UP000278081"/>
    </source>
</evidence>
<proteinExistence type="predicted"/>
<dbReference type="RefSeq" id="WP_126908872.1">
    <property type="nucleotide sequence ID" value="NZ_ML133755.1"/>
</dbReference>
<dbReference type="OrthoDB" id="8362610at2"/>
<protein>
    <submittedName>
        <fullName evidence="1">Uncharacterized protein</fullName>
    </submittedName>
</protein>
<evidence type="ECO:0000313" key="1">
    <source>
        <dbReference type="EMBL" id="RUM06685.1"/>
    </source>
</evidence>
<accession>A0A432P3K3</accession>
<dbReference type="EMBL" id="RJTJ01000008">
    <property type="protein sequence ID" value="RUM06685.1"/>
    <property type="molecule type" value="Genomic_DNA"/>
</dbReference>